<feature type="compositionally biased region" description="Polar residues" evidence="1">
    <location>
        <begin position="334"/>
        <end position="358"/>
    </location>
</feature>
<evidence type="ECO:0000313" key="2">
    <source>
        <dbReference type="EMBL" id="RKO90966.1"/>
    </source>
</evidence>
<gene>
    <name evidence="2" type="ORF">BDK51DRAFT_30996</name>
</gene>
<dbReference type="Proteomes" id="UP000269721">
    <property type="component" value="Unassembled WGS sequence"/>
</dbReference>
<organism evidence="2 3">
    <name type="scientific">Blyttiomyces helicus</name>
    <dbReference type="NCBI Taxonomy" id="388810"/>
    <lineage>
        <taxon>Eukaryota</taxon>
        <taxon>Fungi</taxon>
        <taxon>Fungi incertae sedis</taxon>
        <taxon>Chytridiomycota</taxon>
        <taxon>Chytridiomycota incertae sedis</taxon>
        <taxon>Chytridiomycetes</taxon>
        <taxon>Chytridiomycetes incertae sedis</taxon>
        <taxon>Blyttiomyces</taxon>
    </lineage>
</organism>
<accession>A0A4P9WJX5</accession>
<name>A0A4P9WJX5_9FUNG</name>
<feature type="compositionally biased region" description="Low complexity" evidence="1">
    <location>
        <begin position="307"/>
        <end position="316"/>
    </location>
</feature>
<protein>
    <submittedName>
        <fullName evidence="2">Uncharacterized protein</fullName>
    </submittedName>
</protein>
<feature type="compositionally biased region" description="Acidic residues" evidence="1">
    <location>
        <begin position="26"/>
        <end position="50"/>
    </location>
</feature>
<feature type="region of interest" description="Disordered" evidence="1">
    <location>
        <begin position="16"/>
        <end position="77"/>
    </location>
</feature>
<proteinExistence type="predicted"/>
<evidence type="ECO:0000256" key="1">
    <source>
        <dbReference type="SAM" id="MobiDB-lite"/>
    </source>
</evidence>
<feature type="region of interest" description="Disordered" evidence="1">
    <location>
        <begin position="261"/>
        <end position="358"/>
    </location>
</feature>
<reference evidence="3" key="1">
    <citation type="journal article" date="2018" name="Nat. Microbiol.">
        <title>Leveraging single-cell genomics to expand the fungal tree of life.</title>
        <authorList>
            <person name="Ahrendt S.R."/>
            <person name="Quandt C.A."/>
            <person name="Ciobanu D."/>
            <person name="Clum A."/>
            <person name="Salamov A."/>
            <person name="Andreopoulos B."/>
            <person name="Cheng J.F."/>
            <person name="Woyke T."/>
            <person name="Pelin A."/>
            <person name="Henrissat B."/>
            <person name="Reynolds N.K."/>
            <person name="Benny G.L."/>
            <person name="Smith M.E."/>
            <person name="James T.Y."/>
            <person name="Grigoriev I.V."/>
        </authorList>
    </citation>
    <scope>NUCLEOTIDE SEQUENCE [LARGE SCALE GENOMIC DNA]</scope>
</reference>
<feature type="compositionally biased region" description="Basic and acidic residues" evidence="1">
    <location>
        <begin position="51"/>
        <end position="63"/>
    </location>
</feature>
<feature type="compositionally biased region" description="Basic and acidic residues" evidence="1">
    <location>
        <begin position="261"/>
        <end position="277"/>
    </location>
</feature>
<sequence length="358" mass="39282">MSKAVTILPEEGRVLAAAGKDKEVDCGEEGDAADDGDYAQDDEQEDEQRDEQELKEAIEEASRGETVTENDYYEDYSDGSSSVVAVKKVKAKTNPTTPGDRFRDHVQYLSATCGDLVHLEERTLPYNPFHRDAEELLMSKDGENRGQCAVGLKDNTQLGVLSNTRICHKCHSKSSFLVPSDLHKPEDGLIDQSGRVFAQARAVVLQTQTILNGTATSPPDGGYRCYSKASEAYPTKIRDAHEHAKMMKQAELLVQKHMGVDEHGGKDECPSKRKNDPATHFAKRSSLKNMARIQPQPNRYILGAGGQTTTTHQKGTCLSTGMHRAPTPVPTPTPHFQSAEKATSTPTAKNQMKQSGKK</sequence>
<dbReference type="EMBL" id="KZ995294">
    <property type="protein sequence ID" value="RKO90966.1"/>
    <property type="molecule type" value="Genomic_DNA"/>
</dbReference>
<keyword evidence="3" id="KW-1185">Reference proteome</keyword>
<dbReference type="AlphaFoldDB" id="A0A4P9WJX5"/>
<evidence type="ECO:0000313" key="3">
    <source>
        <dbReference type="Proteomes" id="UP000269721"/>
    </source>
</evidence>